<dbReference type="InterPro" id="IPR015216">
    <property type="entry name" value="SANTA"/>
</dbReference>
<dbReference type="OrthoDB" id="2423123at2759"/>
<proteinExistence type="predicted"/>
<comment type="caution">
    <text evidence="3">The sequence shown here is derived from an EMBL/GenBank/DDBJ whole genome shotgun (WGS) entry which is preliminary data.</text>
</comment>
<evidence type="ECO:0000259" key="2">
    <source>
        <dbReference type="Pfam" id="PF09133"/>
    </source>
</evidence>
<feature type="domain" description="SANTA" evidence="2">
    <location>
        <begin position="183"/>
        <end position="279"/>
    </location>
</feature>
<organism evidence="3 4">
    <name type="scientific">Ambispora leptoticha</name>
    <dbReference type="NCBI Taxonomy" id="144679"/>
    <lineage>
        <taxon>Eukaryota</taxon>
        <taxon>Fungi</taxon>
        <taxon>Fungi incertae sedis</taxon>
        <taxon>Mucoromycota</taxon>
        <taxon>Glomeromycotina</taxon>
        <taxon>Glomeromycetes</taxon>
        <taxon>Archaeosporales</taxon>
        <taxon>Ambisporaceae</taxon>
        <taxon>Ambispora</taxon>
    </lineage>
</organism>
<dbReference type="PANTHER" id="PTHR16124:SF3">
    <property type="entry name" value="MIS18-BINDING PROTEIN 1"/>
    <property type="match status" value="1"/>
</dbReference>
<accession>A0A9N8VBG6</accession>
<gene>
    <name evidence="3" type="ORF">ALEPTO_LOCUS629</name>
</gene>
<dbReference type="AlphaFoldDB" id="A0A9N8VBG6"/>
<dbReference type="Proteomes" id="UP000789508">
    <property type="component" value="Unassembled WGS sequence"/>
</dbReference>
<dbReference type="PANTHER" id="PTHR16124">
    <property type="entry name" value="MIS18-BINDING PROTEIN 1"/>
    <property type="match status" value="1"/>
</dbReference>
<dbReference type="EMBL" id="CAJVPS010000047">
    <property type="protein sequence ID" value="CAG8445274.1"/>
    <property type="molecule type" value="Genomic_DNA"/>
</dbReference>
<sequence length="376" mass="41908">MERRNRLQQNHIFQISNQFLLSSPVPQHVLSSSQTLRDSIFDQTHSDFNNLNSNLLSSSQAFLNVSHVVQSQSTRQDLRGEDTSNVQSIAHRNSAFLPPVFGSTTGHVQKSFANIMPQILRPVALPAYDSPTPLFPQLTTNTTNSNEKIQLATSSSERSNINDMQNESVKPIVLGKLEKEKKVHLLKWGLKLVDVPGYIPNSNSWFVVNGICTIASGDQIRWHSSPIRDRITPNEILTVSGKIYYLDGDLNVEAMKEDGYSESFCEEFLHGFPDNWKELLVGALPEIEKFYENTAVETMEADEVDGKDEGEEPGHSTPPTTQAAASLAAHSGEICLTRSGRKVKPPGAWWAVNGCDVIHESKKKRTRKTPRKKESG</sequence>
<evidence type="ECO:0000256" key="1">
    <source>
        <dbReference type="SAM" id="MobiDB-lite"/>
    </source>
</evidence>
<feature type="region of interest" description="Disordered" evidence="1">
    <location>
        <begin position="302"/>
        <end position="321"/>
    </location>
</feature>
<evidence type="ECO:0000313" key="3">
    <source>
        <dbReference type="EMBL" id="CAG8445274.1"/>
    </source>
</evidence>
<keyword evidence="4" id="KW-1185">Reference proteome</keyword>
<dbReference type="Pfam" id="PF09133">
    <property type="entry name" value="SANTA"/>
    <property type="match status" value="1"/>
</dbReference>
<name>A0A9N8VBG6_9GLOM</name>
<dbReference type="GO" id="GO:0000775">
    <property type="term" value="C:chromosome, centromeric region"/>
    <property type="evidence" value="ECO:0007669"/>
    <property type="project" value="TreeGrafter"/>
</dbReference>
<protein>
    <submittedName>
        <fullName evidence="3">11762_t:CDS:1</fullName>
    </submittedName>
</protein>
<evidence type="ECO:0000313" key="4">
    <source>
        <dbReference type="Proteomes" id="UP000789508"/>
    </source>
</evidence>
<feature type="compositionally biased region" description="Acidic residues" evidence="1">
    <location>
        <begin position="302"/>
        <end position="311"/>
    </location>
</feature>
<reference evidence="3" key="1">
    <citation type="submission" date="2021-06" db="EMBL/GenBank/DDBJ databases">
        <authorList>
            <person name="Kallberg Y."/>
            <person name="Tangrot J."/>
            <person name="Rosling A."/>
        </authorList>
    </citation>
    <scope>NUCLEOTIDE SEQUENCE</scope>
    <source>
        <strain evidence="3">FL130A</strain>
    </source>
</reference>
<dbReference type="InterPro" id="IPR039110">
    <property type="entry name" value="KNL2-like"/>
</dbReference>